<reference evidence="2 3" key="1">
    <citation type="journal article" date="2016" name="Genome Announc.">
        <title>First Complete Genome Sequence of a Subdivision 6 Acidobacterium Strain.</title>
        <authorList>
            <person name="Huang S."/>
            <person name="Vieira S."/>
            <person name="Bunk B."/>
            <person name="Riedel T."/>
            <person name="Sproer C."/>
            <person name="Overmann J."/>
        </authorList>
    </citation>
    <scope>NUCLEOTIDE SEQUENCE [LARGE SCALE GENOMIC DNA]</scope>
    <source>
        <strain evidence="3">DSM 100886 HEG_-6_39</strain>
    </source>
</reference>
<dbReference type="AlphaFoldDB" id="A0A143PQI7"/>
<dbReference type="KEGG" id="abac:LuPra_03874"/>
<dbReference type="Pfam" id="PF11138">
    <property type="entry name" value="DUF2911"/>
    <property type="match status" value="1"/>
</dbReference>
<dbReference type="RefSeq" id="WP_234800467.1">
    <property type="nucleotide sequence ID" value="NZ_CP015136.1"/>
</dbReference>
<feature type="chain" id="PRO_5007511817" description="DUF2911 domain-containing protein" evidence="1">
    <location>
        <begin position="26"/>
        <end position="180"/>
    </location>
</feature>
<accession>A0A143PQI7</accession>
<gene>
    <name evidence="2" type="ORF">LuPra_03874</name>
</gene>
<dbReference type="STRING" id="1855912.LuPra_03874"/>
<evidence type="ECO:0000313" key="3">
    <source>
        <dbReference type="Proteomes" id="UP000076079"/>
    </source>
</evidence>
<evidence type="ECO:0000256" key="1">
    <source>
        <dbReference type="SAM" id="SignalP"/>
    </source>
</evidence>
<feature type="signal peptide" evidence="1">
    <location>
        <begin position="1"/>
        <end position="25"/>
    </location>
</feature>
<name>A0A143PQI7_LUTPR</name>
<evidence type="ECO:0000313" key="2">
    <source>
        <dbReference type="EMBL" id="AMY10636.1"/>
    </source>
</evidence>
<keyword evidence="3" id="KW-1185">Reference proteome</keyword>
<keyword evidence="1" id="KW-0732">Signal</keyword>
<protein>
    <recommendedName>
        <fullName evidence="4">DUF2911 domain-containing protein</fullName>
    </recommendedName>
</protein>
<organism evidence="2 3">
    <name type="scientific">Luteitalea pratensis</name>
    <dbReference type="NCBI Taxonomy" id="1855912"/>
    <lineage>
        <taxon>Bacteria</taxon>
        <taxon>Pseudomonadati</taxon>
        <taxon>Acidobacteriota</taxon>
        <taxon>Vicinamibacteria</taxon>
        <taxon>Vicinamibacterales</taxon>
        <taxon>Vicinamibacteraceae</taxon>
        <taxon>Luteitalea</taxon>
    </lineage>
</organism>
<evidence type="ECO:0008006" key="4">
    <source>
        <dbReference type="Google" id="ProtNLM"/>
    </source>
</evidence>
<dbReference type="EMBL" id="CP015136">
    <property type="protein sequence ID" value="AMY10636.1"/>
    <property type="molecule type" value="Genomic_DNA"/>
</dbReference>
<reference evidence="3" key="2">
    <citation type="submission" date="2016-04" db="EMBL/GenBank/DDBJ databases">
        <title>First Complete Genome Sequence of a Subdivision 6 Acidobacterium.</title>
        <authorList>
            <person name="Huang S."/>
            <person name="Vieira S."/>
            <person name="Bunk B."/>
            <person name="Riedel T."/>
            <person name="Sproeer C."/>
            <person name="Overmann J."/>
        </authorList>
    </citation>
    <scope>NUCLEOTIDE SEQUENCE [LARGE SCALE GENOMIC DNA]</scope>
    <source>
        <strain evidence="3">DSM 100886 HEG_-6_39</strain>
    </source>
</reference>
<sequence precursor="true">MRRALLNLTAMVVVVTATLALPANARAQKVVATTPGQAGSPHETVEYKVGDATVTFVYGRPYLKGRSLETLAPTGKVYRTGADEATTLKTDKPLQIGTLAVPAGTYTIYTLPGSPWQLIVNKQTGQWGTEYREGQDLGRTPMTAGTLASPSEQLTVAVAGSNLEIHWGTMKQSVAISAKK</sequence>
<proteinExistence type="predicted"/>
<dbReference type="InterPro" id="IPR021314">
    <property type="entry name" value="DUF2911"/>
</dbReference>
<dbReference type="Proteomes" id="UP000076079">
    <property type="component" value="Chromosome"/>
</dbReference>